<organism evidence="1 2">
    <name type="scientific">Taeniopygia guttata</name>
    <name type="common">Zebra finch</name>
    <name type="synonym">Poephila guttata</name>
    <dbReference type="NCBI Taxonomy" id="59729"/>
    <lineage>
        <taxon>Eukaryota</taxon>
        <taxon>Metazoa</taxon>
        <taxon>Chordata</taxon>
        <taxon>Craniata</taxon>
        <taxon>Vertebrata</taxon>
        <taxon>Euteleostomi</taxon>
        <taxon>Archelosauria</taxon>
        <taxon>Archosauria</taxon>
        <taxon>Dinosauria</taxon>
        <taxon>Saurischia</taxon>
        <taxon>Theropoda</taxon>
        <taxon>Coelurosauria</taxon>
        <taxon>Aves</taxon>
        <taxon>Neognathae</taxon>
        <taxon>Neoaves</taxon>
        <taxon>Telluraves</taxon>
        <taxon>Australaves</taxon>
        <taxon>Passeriformes</taxon>
        <taxon>Passeroidea</taxon>
        <taxon>Estrildidae</taxon>
        <taxon>Estrildinae</taxon>
        <taxon>Taeniopygia</taxon>
    </lineage>
</organism>
<dbReference type="AlphaFoldDB" id="A0A674H6U4"/>
<evidence type="ECO:0000313" key="2">
    <source>
        <dbReference type="Proteomes" id="UP000007754"/>
    </source>
</evidence>
<evidence type="ECO:0000313" key="1">
    <source>
        <dbReference type="Ensembl" id="ENSTGUP00000031268.1"/>
    </source>
</evidence>
<keyword evidence="2" id="KW-1185">Reference proteome</keyword>
<sequence>LRNTPVSWMYCSSNSRLVVLIFVFPVNISSHEQTAQRHFFWKRYWIPSLHCED</sequence>
<name>A0A674H6U4_TAEGU</name>
<reference evidence="1" key="3">
    <citation type="submission" date="2025-09" db="UniProtKB">
        <authorList>
            <consortium name="Ensembl"/>
        </authorList>
    </citation>
    <scope>IDENTIFICATION</scope>
</reference>
<reference evidence="1 2" key="1">
    <citation type="journal article" date="2010" name="Nature">
        <title>The genome of a songbird.</title>
        <authorList>
            <person name="Warren W.C."/>
            <person name="Clayton D.F."/>
            <person name="Ellegren H."/>
            <person name="Arnold A.P."/>
            <person name="Hillier L.W."/>
            <person name="Kunstner A."/>
            <person name="Searle S."/>
            <person name="White S."/>
            <person name="Vilella A.J."/>
            <person name="Fairley S."/>
            <person name="Heger A."/>
            <person name="Kong L."/>
            <person name="Ponting C.P."/>
            <person name="Jarvis E.D."/>
            <person name="Mello C.V."/>
            <person name="Minx P."/>
            <person name="Lovell P."/>
            <person name="Velho T.A."/>
            <person name="Ferris M."/>
            <person name="Balakrishnan C.N."/>
            <person name="Sinha S."/>
            <person name="Blatti C."/>
            <person name="London S.E."/>
            <person name="Li Y."/>
            <person name="Lin Y.C."/>
            <person name="George J."/>
            <person name="Sweedler J."/>
            <person name="Southey B."/>
            <person name="Gunaratne P."/>
            <person name="Watson M."/>
            <person name="Nam K."/>
            <person name="Backstrom N."/>
            <person name="Smeds L."/>
            <person name="Nabholz B."/>
            <person name="Itoh Y."/>
            <person name="Whitney O."/>
            <person name="Pfenning A.R."/>
            <person name="Howard J."/>
            <person name="Volker M."/>
            <person name="Skinner B.M."/>
            <person name="Griffin D.K."/>
            <person name="Ye L."/>
            <person name="McLaren W.M."/>
            <person name="Flicek P."/>
            <person name="Quesada V."/>
            <person name="Velasco G."/>
            <person name="Lopez-Otin C."/>
            <person name="Puente X.S."/>
            <person name="Olender T."/>
            <person name="Lancet D."/>
            <person name="Smit A.F."/>
            <person name="Hubley R."/>
            <person name="Konkel M.K."/>
            <person name="Walker J.A."/>
            <person name="Batzer M.A."/>
            <person name="Gu W."/>
            <person name="Pollock D.D."/>
            <person name="Chen L."/>
            <person name="Cheng Z."/>
            <person name="Eichler E.E."/>
            <person name="Stapley J."/>
            <person name="Slate J."/>
            <person name="Ekblom R."/>
            <person name="Birkhead T."/>
            <person name="Burke T."/>
            <person name="Burt D."/>
            <person name="Scharff C."/>
            <person name="Adam I."/>
            <person name="Richard H."/>
            <person name="Sultan M."/>
            <person name="Soldatov A."/>
            <person name="Lehrach H."/>
            <person name="Edwards S.V."/>
            <person name="Yang S.P."/>
            <person name="Li X."/>
            <person name="Graves T."/>
            <person name="Fulton L."/>
            <person name="Nelson J."/>
            <person name="Chinwalla A."/>
            <person name="Hou S."/>
            <person name="Mardis E.R."/>
            <person name="Wilson R.K."/>
        </authorList>
    </citation>
    <scope>NUCLEOTIDE SEQUENCE [LARGE SCALE GENOMIC DNA]</scope>
</reference>
<dbReference type="Proteomes" id="UP000007754">
    <property type="component" value="Chromosome 18"/>
</dbReference>
<accession>A0A674H6U4</accession>
<dbReference type="Ensembl" id="ENSTGUT00000027807.1">
    <property type="protein sequence ID" value="ENSTGUP00000031268.1"/>
    <property type="gene ID" value="ENSTGUG00000025432.1"/>
</dbReference>
<proteinExistence type="predicted"/>
<protein>
    <submittedName>
        <fullName evidence="1">Uncharacterized protein</fullName>
    </submittedName>
</protein>
<dbReference type="InParanoid" id="A0A674H6U4"/>
<reference evidence="1" key="2">
    <citation type="submission" date="2025-08" db="UniProtKB">
        <authorList>
            <consortium name="Ensembl"/>
        </authorList>
    </citation>
    <scope>IDENTIFICATION</scope>
</reference>
<dbReference type="OMA" id="WKRYWIP"/>